<gene>
    <name evidence="6" type="ORF">L1I30_06890</name>
</gene>
<organism evidence="6 7">
    <name type="scientific">Gillisia lutea</name>
    <dbReference type="NCBI Taxonomy" id="2909668"/>
    <lineage>
        <taxon>Bacteria</taxon>
        <taxon>Pseudomonadati</taxon>
        <taxon>Bacteroidota</taxon>
        <taxon>Flavobacteriia</taxon>
        <taxon>Flavobacteriales</taxon>
        <taxon>Flavobacteriaceae</taxon>
        <taxon>Gillisia</taxon>
    </lineage>
</organism>
<dbReference type="Gene3D" id="1.10.760.10">
    <property type="entry name" value="Cytochrome c-like domain"/>
    <property type="match status" value="1"/>
</dbReference>
<dbReference type="RefSeq" id="WP_236133532.1">
    <property type="nucleotide sequence ID" value="NZ_JAKGTH010000007.1"/>
</dbReference>
<evidence type="ECO:0000313" key="6">
    <source>
        <dbReference type="EMBL" id="MCF4101386.1"/>
    </source>
</evidence>
<dbReference type="InterPro" id="IPR009056">
    <property type="entry name" value="Cyt_c-like_dom"/>
</dbReference>
<proteinExistence type="predicted"/>
<keyword evidence="7" id="KW-1185">Reference proteome</keyword>
<name>A0ABS9EIX1_9FLAO</name>
<dbReference type="PANTHER" id="PTHR35008">
    <property type="entry name" value="BLL4482 PROTEIN-RELATED"/>
    <property type="match status" value="1"/>
</dbReference>
<dbReference type="InterPro" id="IPR036909">
    <property type="entry name" value="Cyt_c-like_dom_sf"/>
</dbReference>
<feature type="domain" description="Cytochrome c" evidence="5">
    <location>
        <begin position="43"/>
        <end position="131"/>
    </location>
</feature>
<evidence type="ECO:0000256" key="4">
    <source>
        <dbReference type="PROSITE-ProRule" id="PRU00433"/>
    </source>
</evidence>
<dbReference type="InterPro" id="IPR051459">
    <property type="entry name" value="Cytochrome_c-type_DH"/>
</dbReference>
<dbReference type="PANTHER" id="PTHR35008:SF4">
    <property type="entry name" value="BLL4482 PROTEIN"/>
    <property type="match status" value="1"/>
</dbReference>
<protein>
    <submittedName>
        <fullName evidence="6">Cytochrome c</fullName>
    </submittedName>
</protein>
<keyword evidence="2 4" id="KW-0479">Metal-binding</keyword>
<dbReference type="Proteomes" id="UP001179363">
    <property type="component" value="Unassembled WGS sequence"/>
</dbReference>
<comment type="caution">
    <text evidence="6">The sequence shown here is derived from an EMBL/GenBank/DDBJ whole genome shotgun (WGS) entry which is preliminary data.</text>
</comment>
<evidence type="ECO:0000256" key="1">
    <source>
        <dbReference type="ARBA" id="ARBA00022617"/>
    </source>
</evidence>
<evidence type="ECO:0000259" key="5">
    <source>
        <dbReference type="PROSITE" id="PS51007"/>
    </source>
</evidence>
<reference evidence="6" key="1">
    <citation type="submission" date="2022-01" db="EMBL/GenBank/DDBJ databases">
        <title>Gillisia lutea sp. nov., isolated from marine plastic residues from the Malvarosa beach (Valencia, Spain).</title>
        <authorList>
            <person name="Vidal-Verdu A."/>
            <person name="Molina-Menor E."/>
            <person name="Satari L."/>
            <person name="Pascual J."/>
            <person name="Pereto J."/>
            <person name="Porcar M."/>
        </authorList>
    </citation>
    <scope>NUCLEOTIDE SEQUENCE</scope>
    <source>
        <strain evidence="6">M10.2A</strain>
    </source>
</reference>
<keyword evidence="3 4" id="KW-0408">Iron</keyword>
<dbReference type="PROSITE" id="PS51257">
    <property type="entry name" value="PROKAR_LIPOPROTEIN"/>
    <property type="match status" value="1"/>
</dbReference>
<dbReference type="Pfam" id="PF00034">
    <property type="entry name" value="Cytochrom_C"/>
    <property type="match status" value="1"/>
</dbReference>
<evidence type="ECO:0000256" key="2">
    <source>
        <dbReference type="ARBA" id="ARBA00022723"/>
    </source>
</evidence>
<keyword evidence="1 4" id="KW-0349">Heme</keyword>
<accession>A0ABS9EIX1</accession>
<dbReference type="SUPFAM" id="SSF46626">
    <property type="entry name" value="Cytochrome c"/>
    <property type="match status" value="1"/>
</dbReference>
<evidence type="ECO:0000313" key="7">
    <source>
        <dbReference type="Proteomes" id="UP001179363"/>
    </source>
</evidence>
<dbReference type="PROSITE" id="PS51007">
    <property type="entry name" value="CYTC"/>
    <property type="match status" value="1"/>
</dbReference>
<sequence>MRIVFPLLIFSLLTGCKTDKKEEKEEIKLSANQVTEAKDTQSESYKRGKEVYADFCVVCHLPNGKGIPGSFPPLDGSNWLTEKRKESIHAVKYGLQGSIKVNGEEYSNVMTPLGLSDQEVADVLNYAMNSWSNKIEQPVTLEEVQGVTK</sequence>
<evidence type="ECO:0000256" key="3">
    <source>
        <dbReference type="ARBA" id="ARBA00023004"/>
    </source>
</evidence>
<dbReference type="EMBL" id="JAKGTH010000007">
    <property type="protein sequence ID" value="MCF4101386.1"/>
    <property type="molecule type" value="Genomic_DNA"/>
</dbReference>